<dbReference type="InterPro" id="IPR036259">
    <property type="entry name" value="MFS_trans_sf"/>
</dbReference>
<evidence type="ECO:0000256" key="3">
    <source>
        <dbReference type="ARBA" id="ARBA00022989"/>
    </source>
</evidence>
<feature type="transmembrane region" description="Helical" evidence="5">
    <location>
        <begin position="247"/>
        <end position="268"/>
    </location>
</feature>
<evidence type="ECO:0000256" key="1">
    <source>
        <dbReference type="ARBA" id="ARBA00004141"/>
    </source>
</evidence>
<dbReference type="GO" id="GO:0005886">
    <property type="term" value="C:plasma membrane"/>
    <property type="evidence" value="ECO:0007669"/>
    <property type="project" value="TreeGrafter"/>
</dbReference>
<feature type="transmembrane region" description="Helical" evidence="5">
    <location>
        <begin position="175"/>
        <end position="200"/>
    </location>
</feature>
<dbReference type="Proteomes" id="UP000717515">
    <property type="component" value="Unassembled WGS sequence"/>
</dbReference>
<dbReference type="EMBL" id="JAIFTL010000322">
    <property type="protein sequence ID" value="KAG9320151.1"/>
    <property type="molecule type" value="Genomic_DNA"/>
</dbReference>
<feature type="transmembrane region" description="Helical" evidence="5">
    <location>
        <begin position="367"/>
        <end position="387"/>
    </location>
</feature>
<dbReference type="PANTHER" id="PTHR23501:SF87">
    <property type="entry name" value="SIDEROPHORE IRON TRANSPORTER 2"/>
    <property type="match status" value="1"/>
</dbReference>
<comment type="caution">
    <text evidence="7">The sequence shown here is derived from an EMBL/GenBank/DDBJ whole genome shotgun (WGS) entry which is preliminary data.</text>
</comment>
<dbReference type="InterPro" id="IPR020846">
    <property type="entry name" value="MFS_dom"/>
</dbReference>
<evidence type="ECO:0000313" key="7">
    <source>
        <dbReference type="EMBL" id="KAG9320151.1"/>
    </source>
</evidence>
<reference evidence="7" key="1">
    <citation type="submission" date="2021-07" db="EMBL/GenBank/DDBJ databases">
        <title>Draft genome of Mortierella alpina, strain LL118, isolated from an aspen leaf litter sample.</title>
        <authorList>
            <person name="Yang S."/>
            <person name="Vinatzer B.A."/>
        </authorList>
    </citation>
    <scope>NUCLEOTIDE SEQUENCE</scope>
    <source>
        <strain evidence="7">LL118</strain>
    </source>
</reference>
<feature type="transmembrane region" description="Helical" evidence="5">
    <location>
        <begin position="329"/>
        <end position="346"/>
    </location>
</feature>
<keyword evidence="2 5" id="KW-0812">Transmembrane</keyword>
<dbReference type="Gene3D" id="1.20.1250.20">
    <property type="entry name" value="MFS general substrate transporter like domains"/>
    <property type="match status" value="2"/>
</dbReference>
<proteinExistence type="predicted"/>
<feature type="transmembrane region" description="Helical" evidence="5">
    <location>
        <begin position="212"/>
        <end position="232"/>
    </location>
</feature>
<feature type="transmembrane region" description="Helical" evidence="5">
    <location>
        <begin position="433"/>
        <end position="453"/>
    </location>
</feature>
<organism evidence="7 8">
    <name type="scientific">Mortierella alpina</name>
    <name type="common">Oleaginous fungus</name>
    <name type="synonym">Mortierella renispora</name>
    <dbReference type="NCBI Taxonomy" id="64518"/>
    <lineage>
        <taxon>Eukaryota</taxon>
        <taxon>Fungi</taxon>
        <taxon>Fungi incertae sedis</taxon>
        <taxon>Mucoromycota</taxon>
        <taxon>Mortierellomycotina</taxon>
        <taxon>Mortierellomycetes</taxon>
        <taxon>Mortierellales</taxon>
        <taxon>Mortierellaceae</taxon>
        <taxon>Mortierella</taxon>
    </lineage>
</organism>
<keyword evidence="3 5" id="KW-1133">Transmembrane helix</keyword>
<dbReference type="Pfam" id="PF07690">
    <property type="entry name" value="MFS_1"/>
    <property type="match status" value="1"/>
</dbReference>
<comment type="subcellular location">
    <subcellularLocation>
        <location evidence="1">Membrane</location>
        <topology evidence="1">Multi-pass membrane protein</topology>
    </subcellularLocation>
</comment>
<dbReference type="InterPro" id="IPR011701">
    <property type="entry name" value="MFS"/>
</dbReference>
<protein>
    <recommendedName>
        <fullName evidence="6">Major facilitator superfamily (MFS) profile domain-containing protein</fullName>
    </recommendedName>
</protein>
<keyword evidence="4 5" id="KW-0472">Membrane</keyword>
<dbReference type="PANTHER" id="PTHR23501">
    <property type="entry name" value="MAJOR FACILITATOR SUPERFAMILY"/>
    <property type="match status" value="1"/>
</dbReference>
<feature type="transmembrane region" description="Helical" evidence="5">
    <location>
        <begin position="567"/>
        <end position="587"/>
    </location>
</feature>
<evidence type="ECO:0000256" key="5">
    <source>
        <dbReference type="SAM" id="Phobius"/>
    </source>
</evidence>
<evidence type="ECO:0000256" key="4">
    <source>
        <dbReference type="ARBA" id="ARBA00023136"/>
    </source>
</evidence>
<evidence type="ECO:0000313" key="8">
    <source>
        <dbReference type="Proteomes" id="UP000717515"/>
    </source>
</evidence>
<feature type="transmembrane region" description="Helical" evidence="5">
    <location>
        <begin position="407"/>
        <end position="424"/>
    </location>
</feature>
<feature type="transmembrane region" description="Helical" evidence="5">
    <location>
        <begin position="289"/>
        <end position="317"/>
    </location>
</feature>
<feature type="non-terminal residue" evidence="7">
    <location>
        <position position="1"/>
    </location>
</feature>
<dbReference type="GO" id="GO:0022857">
    <property type="term" value="F:transmembrane transporter activity"/>
    <property type="evidence" value="ECO:0007669"/>
    <property type="project" value="InterPro"/>
</dbReference>
<dbReference type="PROSITE" id="PS50850">
    <property type="entry name" value="MFS"/>
    <property type="match status" value="1"/>
</dbReference>
<accession>A0A9P8CVN0</accession>
<feature type="transmembrane region" description="Helical" evidence="5">
    <location>
        <begin position="495"/>
        <end position="518"/>
    </location>
</feature>
<dbReference type="SUPFAM" id="SSF103473">
    <property type="entry name" value="MFS general substrate transporter"/>
    <property type="match status" value="1"/>
</dbReference>
<feature type="transmembrane region" description="Helical" evidence="5">
    <location>
        <begin position="149"/>
        <end position="169"/>
    </location>
</feature>
<evidence type="ECO:0000256" key="2">
    <source>
        <dbReference type="ARBA" id="ARBA00022692"/>
    </source>
</evidence>
<feature type="domain" description="Major facilitator superfamily (MFS) profile" evidence="6">
    <location>
        <begin position="90"/>
        <end position="591"/>
    </location>
</feature>
<dbReference type="AlphaFoldDB" id="A0A9P8CVN0"/>
<evidence type="ECO:0000259" key="6">
    <source>
        <dbReference type="PROSITE" id="PS50850"/>
    </source>
</evidence>
<gene>
    <name evidence="7" type="ORF">KVV02_002868</name>
</gene>
<feature type="transmembrane region" description="Helical" evidence="5">
    <location>
        <begin position="123"/>
        <end position="142"/>
    </location>
</feature>
<name>A0A9P8CVN0_MORAP</name>
<feature type="transmembrane region" description="Helical" evidence="5">
    <location>
        <begin position="459"/>
        <end position="483"/>
    </location>
</feature>
<sequence length="618" mass="67782">EKLDRLLAFFLIGVRRSSSYSIWKSTQSVDKRPSLAPFKLHFSPNLVQFSMISAEVKDVNVDPDALPQTPVSASRIIDRTLLSRRDLQILIAAILVQAFFRSFEVNLMYSTIGFISAVFQSSAITAVLPIILEIISAVLVPFYTKISDVIGRSQALTIAAVMYLVGYAVEGTSNTFLQLALGQIAYGVGSTGLMTLAQVLMADVTLLVDRGILFALWGMPSTVNVFIANVLVDPLTVGEGANWRNVYAIIGSIALFGFIVLLGPLWHYQRKSEKLSETAGRRTERRSMAWLFTEFDVVGAFLTALALSLTLLPIILARSYEDNWKSPKILGMFFSGVISCVALVIWEVKFSIRPIMPMRIWANRTSFGALAVGFFLTVMNAMNYQYYTLYLVVSRDLTFGKALLLERGYQVIYPICELLTGLAMKRFKTCRPFIWAGIIIHTIGLGLQIPARHPSSSDFFVVISQIVAGGAAGMANNAAIVAVTGSVVKDDVATAIGIVHILGSFGYALGSGLAGGVWTQYLPMRLAKHITGPYDEFLAMNDPLVYISELDGVTKTQLIEAYADSQMLMLIIAMSLAVLVCITTAFMKHVDLMQDQEAPAPETSHAIDLDLSEKLDVK</sequence>